<evidence type="ECO:0000259" key="5">
    <source>
        <dbReference type="Pfam" id="PF00389"/>
    </source>
</evidence>
<evidence type="ECO:0000256" key="3">
    <source>
        <dbReference type="ARBA" id="ARBA00023027"/>
    </source>
</evidence>
<evidence type="ECO:0000313" key="8">
    <source>
        <dbReference type="Proteomes" id="UP000075391"/>
    </source>
</evidence>
<dbReference type="InterPro" id="IPR029753">
    <property type="entry name" value="D-isomer_DH_CS"/>
</dbReference>
<keyword evidence="2 4" id="KW-0560">Oxidoreductase</keyword>
<dbReference type="InterPro" id="IPR006139">
    <property type="entry name" value="D-isomer_2_OHA_DH_cat_dom"/>
</dbReference>
<dbReference type="SUPFAM" id="SSF51735">
    <property type="entry name" value="NAD(P)-binding Rossmann-fold domains"/>
    <property type="match status" value="1"/>
</dbReference>
<organism evidence="7 8">
    <name type="scientific">Bdellovibrio bacteriovorus</name>
    <dbReference type="NCBI Taxonomy" id="959"/>
    <lineage>
        <taxon>Bacteria</taxon>
        <taxon>Pseudomonadati</taxon>
        <taxon>Bdellovibrionota</taxon>
        <taxon>Bdellovibrionia</taxon>
        <taxon>Bdellovibrionales</taxon>
        <taxon>Pseudobdellovibrionaceae</taxon>
        <taxon>Bdellovibrio</taxon>
    </lineage>
</organism>
<comment type="similarity">
    <text evidence="1 4">Belongs to the D-isomer specific 2-hydroxyacid dehydrogenase family.</text>
</comment>
<sequence>MKKKILITDRFAQDSFLYLQQHSQFEVVRSDNPQHLPLEHLVSANALIIRSRTTVNEELLKKARQLQLIITCTSGFDHIDLDATQKWGVTVMHTPSANIESAAQLTWGLVLNCVNNIPQSHKMVKAGEWKRDLVTGIELSGRTYGIVGLGRIGSRVAELAQAFGMNVVAFDPYQDDEVFERLKIPRLSYEEVLKTADILSFHVPKTLETEHMLNRSHFEYIHRGLTLVNTSRGSVINENDLCEAIEKGWLRSVGLDVFEKEPLSRNSKLLTYPNVILTPHIGANTEDAFFKASQVAANKLMAFFIDGSTSDTLPPRAPWFGAAPFKGE</sequence>
<dbReference type="Pfam" id="PF02826">
    <property type="entry name" value="2-Hacid_dh_C"/>
    <property type="match status" value="1"/>
</dbReference>
<dbReference type="InterPro" id="IPR050857">
    <property type="entry name" value="D-2-hydroxyacid_DH"/>
</dbReference>
<dbReference type="OrthoDB" id="5289001at2"/>
<dbReference type="EMBL" id="LUKF01000003">
    <property type="protein sequence ID" value="KYG69952.1"/>
    <property type="molecule type" value="Genomic_DNA"/>
</dbReference>
<keyword evidence="3" id="KW-0520">NAD</keyword>
<dbReference type="PANTHER" id="PTHR42789">
    <property type="entry name" value="D-ISOMER SPECIFIC 2-HYDROXYACID DEHYDROGENASE FAMILY PROTEIN (AFU_ORTHOLOGUE AFUA_6G10090)"/>
    <property type="match status" value="1"/>
</dbReference>
<accession>A0A150WUJ2</accession>
<comment type="caution">
    <text evidence="7">The sequence shown here is derived from an EMBL/GenBank/DDBJ whole genome shotgun (WGS) entry which is preliminary data.</text>
</comment>
<dbReference type="InterPro" id="IPR006140">
    <property type="entry name" value="D-isomer_DH_NAD-bd"/>
</dbReference>
<dbReference type="Gene3D" id="3.40.50.720">
    <property type="entry name" value="NAD(P)-binding Rossmann-like Domain"/>
    <property type="match status" value="2"/>
</dbReference>
<dbReference type="Proteomes" id="UP000075391">
    <property type="component" value="Unassembled WGS sequence"/>
</dbReference>
<dbReference type="RefSeq" id="WP_063242871.1">
    <property type="nucleotide sequence ID" value="NZ_CP168967.1"/>
</dbReference>
<evidence type="ECO:0000256" key="1">
    <source>
        <dbReference type="ARBA" id="ARBA00005854"/>
    </source>
</evidence>
<feature type="domain" description="D-isomer specific 2-hydroxyacid dehydrogenase NAD-binding" evidence="6">
    <location>
        <begin position="108"/>
        <end position="282"/>
    </location>
</feature>
<proteinExistence type="inferred from homology"/>
<name>A0A150WUJ2_BDEBC</name>
<evidence type="ECO:0000256" key="4">
    <source>
        <dbReference type="RuleBase" id="RU003719"/>
    </source>
</evidence>
<feature type="domain" description="D-isomer specific 2-hydroxyacid dehydrogenase catalytic" evidence="5">
    <location>
        <begin position="5"/>
        <end position="308"/>
    </location>
</feature>
<dbReference type="SUPFAM" id="SSF52283">
    <property type="entry name" value="Formate/glycerate dehydrogenase catalytic domain-like"/>
    <property type="match status" value="1"/>
</dbReference>
<dbReference type="InterPro" id="IPR036291">
    <property type="entry name" value="NAD(P)-bd_dom_sf"/>
</dbReference>
<reference evidence="7 8" key="1">
    <citation type="submission" date="2016-03" db="EMBL/GenBank/DDBJ databases">
        <authorList>
            <person name="Ploux O."/>
        </authorList>
    </citation>
    <scope>NUCLEOTIDE SEQUENCE [LARGE SCALE GENOMIC DNA]</scope>
    <source>
        <strain evidence="7 8">BER2</strain>
    </source>
</reference>
<gene>
    <name evidence="7" type="ORF">AZI85_14700</name>
</gene>
<dbReference type="AlphaFoldDB" id="A0A150WUJ2"/>
<dbReference type="FunFam" id="3.40.50.720:FF:000203">
    <property type="entry name" value="D-3-phosphoglycerate dehydrogenase (SerA)"/>
    <property type="match status" value="1"/>
</dbReference>
<dbReference type="Pfam" id="PF00389">
    <property type="entry name" value="2-Hacid_dh"/>
    <property type="match status" value="1"/>
</dbReference>
<evidence type="ECO:0000256" key="2">
    <source>
        <dbReference type="ARBA" id="ARBA00023002"/>
    </source>
</evidence>
<dbReference type="GO" id="GO:0051287">
    <property type="term" value="F:NAD binding"/>
    <property type="evidence" value="ECO:0007669"/>
    <property type="project" value="InterPro"/>
</dbReference>
<evidence type="ECO:0000259" key="6">
    <source>
        <dbReference type="Pfam" id="PF02826"/>
    </source>
</evidence>
<dbReference type="GO" id="GO:0016616">
    <property type="term" value="F:oxidoreductase activity, acting on the CH-OH group of donors, NAD or NADP as acceptor"/>
    <property type="evidence" value="ECO:0007669"/>
    <property type="project" value="InterPro"/>
</dbReference>
<dbReference type="PANTHER" id="PTHR42789:SF1">
    <property type="entry name" value="D-ISOMER SPECIFIC 2-HYDROXYACID DEHYDROGENASE FAMILY PROTEIN (AFU_ORTHOLOGUE AFUA_6G10090)"/>
    <property type="match status" value="1"/>
</dbReference>
<dbReference type="PROSITE" id="PS00670">
    <property type="entry name" value="D_2_HYDROXYACID_DH_2"/>
    <property type="match status" value="1"/>
</dbReference>
<protein>
    <submittedName>
        <fullName evidence="7">Phosphoglycerate dehydrogenase</fullName>
    </submittedName>
</protein>
<evidence type="ECO:0000313" key="7">
    <source>
        <dbReference type="EMBL" id="KYG69952.1"/>
    </source>
</evidence>
<dbReference type="CDD" id="cd05303">
    <property type="entry name" value="PGDH_2"/>
    <property type="match status" value="1"/>
</dbReference>